<dbReference type="RefSeq" id="WP_269965923.1">
    <property type="nucleotide sequence ID" value="NZ_JAKMUS010000013.1"/>
</dbReference>
<evidence type="ECO:0000256" key="1">
    <source>
        <dbReference type="ARBA" id="ARBA00010688"/>
    </source>
</evidence>
<dbReference type="Proteomes" id="UP001146468">
    <property type="component" value="Unassembled WGS sequence"/>
</dbReference>
<keyword evidence="5" id="KW-0067">ATP-binding</keyword>
<name>A0A9X3LXE8_9CORY</name>
<evidence type="ECO:0000256" key="3">
    <source>
        <dbReference type="ARBA" id="ARBA00022741"/>
    </source>
</evidence>
<keyword evidence="2 6" id="KW-0808">Transferase</keyword>
<evidence type="ECO:0000256" key="4">
    <source>
        <dbReference type="ARBA" id="ARBA00022777"/>
    </source>
</evidence>
<protein>
    <submittedName>
        <fullName evidence="8">1-phosphofructokinase family hexose kinase</fullName>
    </submittedName>
</protein>
<accession>A0A9X3LXE8</accession>
<evidence type="ECO:0000256" key="6">
    <source>
        <dbReference type="PIRNR" id="PIRNR000535"/>
    </source>
</evidence>
<feature type="domain" description="Carbohydrate kinase PfkB" evidence="7">
    <location>
        <begin position="11"/>
        <end position="307"/>
    </location>
</feature>
<reference evidence="8" key="1">
    <citation type="submission" date="2022-02" db="EMBL/GenBank/DDBJ databases">
        <title>Corynebacterium sp. from urogenital microbiome.</title>
        <authorList>
            <person name="Cappelli E.A."/>
            <person name="Ribeiro T.G."/>
            <person name="Peixe L."/>
        </authorList>
    </citation>
    <scope>NUCLEOTIDE SEQUENCE</scope>
    <source>
        <strain evidence="8">C8Ua_172</strain>
    </source>
</reference>
<dbReference type="EMBL" id="JAKMUS010000013">
    <property type="protein sequence ID" value="MCZ9294503.1"/>
    <property type="molecule type" value="Genomic_DNA"/>
</dbReference>
<dbReference type="GO" id="GO:0005829">
    <property type="term" value="C:cytosol"/>
    <property type="evidence" value="ECO:0007669"/>
    <property type="project" value="TreeGrafter"/>
</dbReference>
<dbReference type="PANTHER" id="PTHR46566">
    <property type="entry name" value="1-PHOSPHOFRUCTOKINASE-RELATED"/>
    <property type="match status" value="1"/>
</dbReference>
<gene>
    <name evidence="8" type="ORF">L8U60_08400</name>
</gene>
<dbReference type="InterPro" id="IPR029056">
    <property type="entry name" value="Ribokinase-like"/>
</dbReference>
<dbReference type="SUPFAM" id="SSF53613">
    <property type="entry name" value="Ribokinase-like"/>
    <property type="match status" value="1"/>
</dbReference>
<dbReference type="InterPro" id="IPR017583">
    <property type="entry name" value="Tagatose/fructose_Pkinase"/>
</dbReference>
<dbReference type="GO" id="GO:0005524">
    <property type="term" value="F:ATP binding"/>
    <property type="evidence" value="ECO:0007669"/>
    <property type="project" value="UniProtKB-KW"/>
</dbReference>
<evidence type="ECO:0000313" key="9">
    <source>
        <dbReference type="Proteomes" id="UP001146468"/>
    </source>
</evidence>
<evidence type="ECO:0000256" key="5">
    <source>
        <dbReference type="ARBA" id="ARBA00022840"/>
    </source>
</evidence>
<proteinExistence type="inferred from homology"/>
<dbReference type="GO" id="GO:0008443">
    <property type="term" value="F:phosphofructokinase activity"/>
    <property type="evidence" value="ECO:0007669"/>
    <property type="project" value="TreeGrafter"/>
</dbReference>
<organism evidence="8 9">
    <name type="scientific">Corynebacterium meitnerae</name>
    <dbReference type="NCBI Taxonomy" id="2913498"/>
    <lineage>
        <taxon>Bacteria</taxon>
        <taxon>Bacillati</taxon>
        <taxon>Actinomycetota</taxon>
        <taxon>Actinomycetes</taxon>
        <taxon>Mycobacteriales</taxon>
        <taxon>Corynebacteriaceae</taxon>
        <taxon>Corynebacterium</taxon>
    </lineage>
</organism>
<evidence type="ECO:0000256" key="2">
    <source>
        <dbReference type="ARBA" id="ARBA00022679"/>
    </source>
</evidence>
<dbReference type="AlphaFoldDB" id="A0A9X3LXE8"/>
<dbReference type="PROSITE" id="PS00584">
    <property type="entry name" value="PFKB_KINASES_2"/>
    <property type="match status" value="1"/>
</dbReference>
<dbReference type="InterPro" id="IPR011611">
    <property type="entry name" value="PfkB_dom"/>
</dbReference>
<comment type="caution">
    <text evidence="8">The sequence shown here is derived from an EMBL/GenBank/DDBJ whole genome shotgun (WGS) entry which is preliminary data.</text>
</comment>
<evidence type="ECO:0000259" key="7">
    <source>
        <dbReference type="Pfam" id="PF00294"/>
    </source>
</evidence>
<keyword evidence="9" id="KW-1185">Reference proteome</keyword>
<sequence length="328" mass="34009">MIFTFTPNPSIDVTYTVDQLTAGEVIRVISSSREPGGKGINVAHTLLKAGEQTLALAPANDRDPFVMLTHEADIPLHTVAVDGCVRTNTTITDTAGVTTKLNESGAQLNPEVIGELEEAVEANAAQADVVVFAGSLPPGAPRDWYSTLVATARRAHPEALIAVDTSDEPLIALGEGLESISPDIMKPNGYELGQLADVDGQMLEEAASRGDLRPVVDAACSVVARGVSELLVTLGGAGACLVTADGVWSATPPPAQIRSTVGAGDSALAGYVFARMRGMDYPEALRYSVAYGTAAASNPGTAIPTPDDIDLARTIAKAVSRATGEEME</sequence>
<keyword evidence="4" id="KW-0418">Kinase</keyword>
<keyword evidence="3" id="KW-0547">Nucleotide-binding</keyword>
<evidence type="ECO:0000313" key="8">
    <source>
        <dbReference type="EMBL" id="MCZ9294503.1"/>
    </source>
</evidence>
<comment type="similarity">
    <text evidence="1">Belongs to the carbohydrate kinase PfkB family.</text>
</comment>
<dbReference type="PANTHER" id="PTHR46566:SF2">
    <property type="entry name" value="ATP-DEPENDENT 6-PHOSPHOFRUCTOKINASE ISOZYME 2"/>
    <property type="match status" value="1"/>
</dbReference>
<dbReference type="InterPro" id="IPR002173">
    <property type="entry name" value="Carboh/pur_kinase_PfkB_CS"/>
</dbReference>
<dbReference type="Pfam" id="PF00294">
    <property type="entry name" value="PfkB"/>
    <property type="match status" value="1"/>
</dbReference>
<dbReference type="CDD" id="cd01164">
    <property type="entry name" value="FruK_PfkB_like"/>
    <property type="match status" value="1"/>
</dbReference>
<dbReference type="PIRSF" id="PIRSF000535">
    <property type="entry name" value="1PFK/6PFK/LacC"/>
    <property type="match status" value="1"/>
</dbReference>
<dbReference type="Gene3D" id="3.40.1190.20">
    <property type="match status" value="1"/>
</dbReference>
<dbReference type="NCBIfam" id="TIGR03168">
    <property type="entry name" value="1-PFK"/>
    <property type="match status" value="1"/>
</dbReference>